<keyword evidence="3" id="KW-1185">Reference proteome</keyword>
<keyword evidence="1" id="KW-0812">Transmembrane</keyword>
<dbReference type="Proteomes" id="UP000690515">
    <property type="component" value="Unassembled WGS sequence"/>
</dbReference>
<keyword evidence="1" id="KW-1133">Transmembrane helix</keyword>
<reference evidence="2 3" key="1">
    <citation type="submission" date="2021-04" db="EMBL/GenBank/DDBJ databases">
        <authorList>
            <person name="Pira H."/>
            <person name="Risdian C."/>
            <person name="Wink J."/>
        </authorList>
    </citation>
    <scope>NUCLEOTIDE SEQUENCE [LARGE SCALE GENOMIC DNA]</scope>
    <source>
        <strain evidence="2 3">WH53</strain>
    </source>
</reference>
<keyword evidence="1" id="KW-0472">Membrane</keyword>
<sequence length="48" mass="5179">MSSALVWQDLLTVVCIISLALVPGGIAQWRQVLQSRRTDVGIGEQGRG</sequence>
<dbReference type="RefSeq" id="WP_215819246.1">
    <property type="nucleotide sequence ID" value="NZ_JAGSOY010000014.1"/>
</dbReference>
<dbReference type="EMBL" id="JAGSOY010000014">
    <property type="protein sequence ID" value="MBU2711081.1"/>
    <property type="molecule type" value="Genomic_DNA"/>
</dbReference>
<organism evidence="2 3">
    <name type="scientific">Zooshikella harenae</name>
    <dbReference type="NCBI Taxonomy" id="2827238"/>
    <lineage>
        <taxon>Bacteria</taxon>
        <taxon>Pseudomonadati</taxon>
        <taxon>Pseudomonadota</taxon>
        <taxon>Gammaproteobacteria</taxon>
        <taxon>Oceanospirillales</taxon>
        <taxon>Zooshikellaceae</taxon>
        <taxon>Zooshikella</taxon>
    </lineage>
</organism>
<feature type="transmembrane region" description="Helical" evidence="1">
    <location>
        <begin position="6"/>
        <end position="27"/>
    </location>
</feature>
<evidence type="ECO:0000256" key="1">
    <source>
        <dbReference type="SAM" id="Phobius"/>
    </source>
</evidence>
<name>A0ABS5ZAJ2_9GAMM</name>
<proteinExistence type="predicted"/>
<comment type="caution">
    <text evidence="2">The sequence shown here is derived from an EMBL/GenBank/DDBJ whole genome shotgun (WGS) entry which is preliminary data.</text>
</comment>
<accession>A0ABS5ZAJ2</accession>
<protein>
    <submittedName>
        <fullName evidence="2">Uncharacterized protein</fullName>
    </submittedName>
</protein>
<evidence type="ECO:0000313" key="2">
    <source>
        <dbReference type="EMBL" id="MBU2711081.1"/>
    </source>
</evidence>
<evidence type="ECO:0000313" key="3">
    <source>
        <dbReference type="Proteomes" id="UP000690515"/>
    </source>
</evidence>
<gene>
    <name evidence="2" type="ORF">KCG35_08415</name>
</gene>